<keyword evidence="2" id="KW-1185">Reference proteome</keyword>
<accession>A0A3P7SZZ6</accession>
<name>A0A3P7SZZ6_9BILA</name>
<gene>
    <name evidence="1" type="ORF">BTMF_LOCUS2513</name>
</gene>
<dbReference type="EMBL" id="UZAG01002081">
    <property type="protein sequence ID" value="VDO12729.1"/>
    <property type="molecule type" value="Genomic_DNA"/>
</dbReference>
<sequence length="36" mass="4146">MESPLSLKYGTFCTIHSYTVKGITQRNEIRKLKNTS</sequence>
<organism evidence="1 2">
    <name type="scientific">Brugia timori</name>
    <dbReference type="NCBI Taxonomy" id="42155"/>
    <lineage>
        <taxon>Eukaryota</taxon>
        <taxon>Metazoa</taxon>
        <taxon>Ecdysozoa</taxon>
        <taxon>Nematoda</taxon>
        <taxon>Chromadorea</taxon>
        <taxon>Rhabditida</taxon>
        <taxon>Spirurina</taxon>
        <taxon>Spiruromorpha</taxon>
        <taxon>Filarioidea</taxon>
        <taxon>Onchocercidae</taxon>
        <taxon>Brugia</taxon>
    </lineage>
</organism>
<proteinExistence type="predicted"/>
<dbReference type="Proteomes" id="UP000280834">
    <property type="component" value="Unassembled WGS sequence"/>
</dbReference>
<protein>
    <submittedName>
        <fullName evidence="1">Uncharacterized protein</fullName>
    </submittedName>
</protein>
<dbReference type="AlphaFoldDB" id="A0A3P7SZZ6"/>
<evidence type="ECO:0000313" key="1">
    <source>
        <dbReference type="EMBL" id="VDO12729.1"/>
    </source>
</evidence>
<evidence type="ECO:0000313" key="2">
    <source>
        <dbReference type="Proteomes" id="UP000280834"/>
    </source>
</evidence>
<reference evidence="1 2" key="1">
    <citation type="submission" date="2018-11" db="EMBL/GenBank/DDBJ databases">
        <authorList>
            <consortium name="Pathogen Informatics"/>
        </authorList>
    </citation>
    <scope>NUCLEOTIDE SEQUENCE [LARGE SCALE GENOMIC DNA]</scope>
</reference>